<reference evidence="9" key="1">
    <citation type="journal article" date="2023" name="G3 (Bethesda)">
        <title>Whole genome assemblies of Zophobas morio and Tenebrio molitor.</title>
        <authorList>
            <person name="Kaur S."/>
            <person name="Stinson S.A."/>
            <person name="diCenzo G.C."/>
        </authorList>
    </citation>
    <scope>NUCLEOTIDE SEQUENCE</scope>
    <source>
        <strain evidence="9">QUZm001</strain>
    </source>
</reference>
<evidence type="ECO:0000313" key="9">
    <source>
        <dbReference type="EMBL" id="KAJ3661733.1"/>
    </source>
</evidence>
<sequence>MRTLRDTSNPFNTPEEVFRKMFRFPRNLAHEYFLQMHQFLEDGQRSTRIPAVTQFFIALHFYAHGSYQKSIGKDRDHSVCQSSVSRCLHRVTNTIVNHLAPRFIKFPQTIDEITDVKNGFFDKFGFPGVVGAIDGTHIAIVCPPLGGRPPGNVYLNRKNFYSINAQIICDSALKILSLNCRYPGSVHDAAIWQMSAIFRHLRNNYRNGDRTSWLLGDAGYPLQPFLLLPIAGVNPETPQGRYSQAHIRARNTVERCIGVVKGTFRCLLKDRTLHYKPAFAAKLIIACATLHNILKRANVENELEDHDDPDNDHDNVDFADLYQEGINTRNLVIRNYFTD</sequence>
<comment type="cofactor">
    <cofactor evidence="1">
        <name>a divalent metal cation</name>
        <dbReference type="ChEBI" id="CHEBI:60240"/>
    </cofactor>
</comment>
<proteinExistence type="inferred from homology"/>
<dbReference type="GO" id="GO:0005634">
    <property type="term" value="C:nucleus"/>
    <property type="evidence" value="ECO:0007669"/>
    <property type="project" value="UniProtKB-SubCell"/>
</dbReference>
<dbReference type="EMBL" id="JALNTZ010000002">
    <property type="protein sequence ID" value="KAJ3661733.1"/>
    <property type="molecule type" value="Genomic_DNA"/>
</dbReference>
<evidence type="ECO:0000313" key="10">
    <source>
        <dbReference type="Proteomes" id="UP001168821"/>
    </source>
</evidence>
<evidence type="ECO:0000259" key="8">
    <source>
        <dbReference type="Pfam" id="PF13359"/>
    </source>
</evidence>
<dbReference type="GO" id="GO:0016787">
    <property type="term" value="F:hydrolase activity"/>
    <property type="evidence" value="ECO:0007669"/>
    <property type="project" value="UniProtKB-KW"/>
</dbReference>
<keyword evidence="4" id="KW-0540">Nuclease</keyword>
<evidence type="ECO:0000256" key="6">
    <source>
        <dbReference type="ARBA" id="ARBA00022801"/>
    </source>
</evidence>
<keyword evidence="6" id="KW-0378">Hydrolase</keyword>
<evidence type="ECO:0000256" key="5">
    <source>
        <dbReference type="ARBA" id="ARBA00022723"/>
    </source>
</evidence>
<name>A0AA38MN26_9CUCU</name>
<dbReference type="Pfam" id="PF13359">
    <property type="entry name" value="DDE_Tnp_4"/>
    <property type="match status" value="1"/>
</dbReference>
<comment type="similarity">
    <text evidence="3">Belongs to the HARBI1 family.</text>
</comment>
<dbReference type="AlphaFoldDB" id="A0AA38MN26"/>
<dbReference type="InterPro" id="IPR045249">
    <property type="entry name" value="HARBI1-like"/>
</dbReference>
<keyword evidence="7" id="KW-0539">Nucleus</keyword>
<evidence type="ECO:0000256" key="1">
    <source>
        <dbReference type="ARBA" id="ARBA00001968"/>
    </source>
</evidence>
<evidence type="ECO:0000256" key="4">
    <source>
        <dbReference type="ARBA" id="ARBA00022722"/>
    </source>
</evidence>
<comment type="subcellular location">
    <subcellularLocation>
        <location evidence="2">Nucleus</location>
    </subcellularLocation>
</comment>
<keyword evidence="10" id="KW-1185">Reference proteome</keyword>
<organism evidence="9 10">
    <name type="scientific">Zophobas morio</name>
    <dbReference type="NCBI Taxonomy" id="2755281"/>
    <lineage>
        <taxon>Eukaryota</taxon>
        <taxon>Metazoa</taxon>
        <taxon>Ecdysozoa</taxon>
        <taxon>Arthropoda</taxon>
        <taxon>Hexapoda</taxon>
        <taxon>Insecta</taxon>
        <taxon>Pterygota</taxon>
        <taxon>Neoptera</taxon>
        <taxon>Endopterygota</taxon>
        <taxon>Coleoptera</taxon>
        <taxon>Polyphaga</taxon>
        <taxon>Cucujiformia</taxon>
        <taxon>Tenebrionidae</taxon>
        <taxon>Zophobas</taxon>
    </lineage>
</organism>
<keyword evidence="5" id="KW-0479">Metal-binding</keyword>
<evidence type="ECO:0000256" key="2">
    <source>
        <dbReference type="ARBA" id="ARBA00004123"/>
    </source>
</evidence>
<dbReference type="PANTHER" id="PTHR22930">
    <property type="match status" value="1"/>
</dbReference>
<gene>
    <name evidence="9" type="ORF">Zmor_006120</name>
</gene>
<dbReference type="InterPro" id="IPR027806">
    <property type="entry name" value="HARBI1_dom"/>
</dbReference>
<dbReference type="GO" id="GO:0004518">
    <property type="term" value="F:nuclease activity"/>
    <property type="evidence" value="ECO:0007669"/>
    <property type="project" value="UniProtKB-KW"/>
</dbReference>
<protein>
    <recommendedName>
        <fullName evidence="8">DDE Tnp4 domain-containing protein</fullName>
    </recommendedName>
</protein>
<comment type="caution">
    <text evidence="9">The sequence shown here is derived from an EMBL/GenBank/DDBJ whole genome shotgun (WGS) entry which is preliminary data.</text>
</comment>
<evidence type="ECO:0000256" key="7">
    <source>
        <dbReference type="ARBA" id="ARBA00023242"/>
    </source>
</evidence>
<accession>A0AA38MN26</accession>
<evidence type="ECO:0000256" key="3">
    <source>
        <dbReference type="ARBA" id="ARBA00006958"/>
    </source>
</evidence>
<dbReference type="PANTHER" id="PTHR22930:SF85">
    <property type="entry name" value="GH03217P-RELATED"/>
    <property type="match status" value="1"/>
</dbReference>
<feature type="domain" description="DDE Tnp4" evidence="8">
    <location>
        <begin position="133"/>
        <end position="292"/>
    </location>
</feature>
<dbReference type="GO" id="GO:0046872">
    <property type="term" value="F:metal ion binding"/>
    <property type="evidence" value="ECO:0007669"/>
    <property type="project" value="UniProtKB-KW"/>
</dbReference>
<dbReference type="Proteomes" id="UP001168821">
    <property type="component" value="Unassembled WGS sequence"/>
</dbReference>